<dbReference type="Gene3D" id="1.20.120.340">
    <property type="entry name" value="Flagellar protein FliS"/>
    <property type="match status" value="1"/>
</dbReference>
<evidence type="ECO:0000256" key="3">
    <source>
        <dbReference type="ARBA" id="ARBA00022490"/>
    </source>
</evidence>
<protein>
    <recommendedName>
        <fullName evidence="6">Flagellar secretion chaperone FliS</fullName>
    </recommendedName>
</protein>
<dbReference type="RefSeq" id="WP_093794377.1">
    <property type="nucleotide sequence ID" value="NZ_CP155571.1"/>
</dbReference>
<dbReference type="PANTHER" id="PTHR34773:SF1">
    <property type="entry name" value="FLAGELLAR SECRETION CHAPERONE FLIS"/>
    <property type="match status" value="1"/>
</dbReference>
<reference evidence="7" key="1">
    <citation type="submission" date="2024-05" db="EMBL/GenBank/DDBJ databases">
        <title>Isolation and characterization of Sporomusa carbonis sp. nov., a carboxydotrophic hydrogenogen in the genus of Sporomusa isolated from a charcoal burning pile.</title>
        <authorList>
            <person name="Boeer T."/>
            <person name="Rosenbaum F."/>
            <person name="Eysell L."/>
            <person name="Mueller V."/>
            <person name="Daniel R."/>
            <person name="Poehlein A."/>
        </authorList>
    </citation>
    <scope>NUCLEOTIDE SEQUENCE [LARGE SCALE GENOMIC DNA]</scope>
    <source>
        <strain evidence="7">DSM 3132</strain>
    </source>
</reference>
<evidence type="ECO:0000256" key="6">
    <source>
        <dbReference type="PIRNR" id="PIRNR039090"/>
    </source>
</evidence>
<dbReference type="Pfam" id="PF02561">
    <property type="entry name" value="FliS"/>
    <property type="match status" value="1"/>
</dbReference>
<dbReference type="NCBIfam" id="TIGR00208">
    <property type="entry name" value="fliS"/>
    <property type="match status" value="1"/>
</dbReference>
<dbReference type="EMBL" id="CP155571">
    <property type="protein sequence ID" value="XFO70811.1"/>
    <property type="molecule type" value="Genomic_DNA"/>
</dbReference>
<evidence type="ECO:0000313" key="8">
    <source>
        <dbReference type="Proteomes" id="UP000216052"/>
    </source>
</evidence>
<comment type="subcellular location">
    <subcellularLocation>
        <location evidence="1 6">Cytoplasm</location>
        <location evidence="1 6">Cytosol</location>
    </subcellularLocation>
</comment>
<evidence type="ECO:0000313" key="7">
    <source>
        <dbReference type="EMBL" id="XFO70811.1"/>
    </source>
</evidence>
<sequence>MNAANMANAYKRQQIMTASPAELTLMLYNGAIRFVTESIRAIEKKDIQKAHNANMRAQKIVRELMLATDMKQEISQKWILIDEYILHCLVQGNIKKDKAKLEEAKKLLTDFRDAWSQAMKLARSDKDMDEAAKGKFEA</sequence>
<keyword evidence="7" id="KW-0282">Flagellum</keyword>
<dbReference type="InterPro" id="IPR036584">
    <property type="entry name" value="FliS_sf"/>
</dbReference>
<gene>
    <name evidence="7" type="primary">fliS_1</name>
    <name evidence="7" type="ORF">SPACI_008110</name>
</gene>
<keyword evidence="5" id="KW-0143">Chaperone</keyword>
<proteinExistence type="inferred from homology"/>
<dbReference type="CDD" id="cd16098">
    <property type="entry name" value="FliS"/>
    <property type="match status" value="1"/>
</dbReference>
<evidence type="ECO:0000256" key="2">
    <source>
        <dbReference type="ARBA" id="ARBA00008787"/>
    </source>
</evidence>
<comment type="similarity">
    <text evidence="2 6">Belongs to the FliS family.</text>
</comment>
<keyword evidence="7" id="KW-0969">Cilium</keyword>
<name>A0ABZ3IYP2_SPOA4</name>
<keyword evidence="7" id="KW-0966">Cell projection</keyword>
<keyword evidence="4 6" id="KW-1005">Bacterial flagellum biogenesis</keyword>
<dbReference type="Proteomes" id="UP000216052">
    <property type="component" value="Chromosome"/>
</dbReference>
<organism evidence="7 8">
    <name type="scientific">Sporomusa acidovorans (strain ATCC 49682 / DSM 3132 / Mol)</name>
    <dbReference type="NCBI Taxonomy" id="1123286"/>
    <lineage>
        <taxon>Bacteria</taxon>
        <taxon>Bacillati</taxon>
        <taxon>Bacillota</taxon>
        <taxon>Negativicutes</taxon>
        <taxon>Selenomonadales</taxon>
        <taxon>Sporomusaceae</taxon>
        <taxon>Sporomusa</taxon>
    </lineage>
</organism>
<evidence type="ECO:0000256" key="4">
    <source>
        <dbReference type="ARBA" id="ARBA00022795"/>
    </source>
</evidence>
<dbReference type="PIRSF" id="PIRSF039090">
    <property type="entry name" value="Flis"/>
    <property type="match status" value="1"/>
</dbReference>
<dbReference type="PANTHER" id="PTHR34773">
    <property type="entry name" value="FLAGELLAR SECRETION CHAPERONE FLIS"/>
    <property type="match status" value="1"/>
</dbReference>
<accession>A0ABZ3IYP2</accession>
<dbReference type="InterPro" id="IPR003713">
    <property type="entry name" value="FliS"/>
</dbReference>
<keyword evidence="3 6" id="KW-0963">Cytoplasm</keyword>
<keyword evidence="8" id="KW-1185">Reference proteome</keyword>
<evidence type="ECO:0000256" key="1">
    <source>
        <dbReference type="ARBA" id="ARBA00004514"/>
    </source>
</evidence>
<evidence type="ECO:0000256" key="5">
    <source>
        <dbReference type="ARBA" id="ARBA00023186"/>
    </source>
</evidence>
<dbReference type="SUPFAM" id="SSF101116">
    <property type="entry name" value="Flagellar export chaperone FliS"/>
    <property type="match status" value="1"/>
</dbReference>